<feature type="transmembrane region" description="Helical" evidence="7">
    <location>
        <begin position="214"/>
        <end position="232"/>
    </location>
</feature>
<proteinExistence type="predicted"/>
<dbReference type="STRING" id="757424.Hsero_2715"/>
<dbReference type="GO" id="GO:0022857">
    <property type="term" value="F:transmembrane transporter activity"/>
    <property type="evidence" value="ECO:0007669"/>
    <property type="project" value="InterPro"/>
</dbReference>
<dbReference type="OrthoDB" id="7283966at2"/>
<keyword evidence="5 7" id="KW-1133">Transmembrane helix</keyword>
<evidence type="ECO:0000256" key="2">
    <source>
        <dbReference type="ARBA" id="ARBA00022448"/>
    </source>
</evidence>
<evidence type="ECO:0000256" key="3">
    <source>
        <dbReference type="ARBA" id="ARBA00022475"/>
    </source>
</evidence>
<dbReference type="PANTHER" id="PTHR23513">
    <property type="entry name" value="INTEGRAL MEMBRANE EFFLUX PROTEIN-RELATED"/>
    <property type="match status" value="1"/>
</dbReference>
<protein>
    <submittedName>
        <fullName evidence="9">Permease of the major facilitator superfamily protein</fullName>
    </submittedName>
</protein>
<sequence>MSSTHADAAADASPEPPPPLRHHTPFKLFWCASVASTIALQMQIVAVGWQVYQLTHSALDLGIVGLVQFIPSLILVFVVGHVADRFDRRNVARVSALVEALAAATLAAGSLGGWLNREIIFVIVAVIGAGRAFSKPTMSALLPSLMSPRQLPGAVAGSASATQFAIIIGPALGGFLYVAGPAVVYASSCVLFTLCSLLLWLIRRPAQAGAPAAAAKPTGASLSSVFAGLAFIRSKPAIFGAISLDMFAVLLGGATALLPVFAHDILHTGAAGLGLLRSAPAAGALAVALWLARRPLGGRVGRTMFVAVGVFGLATMVFGLSRSFPLSLAALAVLGAADMISVVVRSSFVQLETPDAMRGRVSAVNSVFIGTSNQLGEFESGLTAAWFGAVPAVLIGGVGTLLIVLLWVRLFPALYRVDRLTSR</sequence>
<feature type="transmembrane region" description="Helical" evidence="7">
    <location>
        <begin position="238"/>
        <end position="262"/>
    </location>
</feature>
<dbReference type="InterPro" id="IPR020846">
    <property type="entry name" value="MFS_dom"/>
</dbReference>
<feature type="transmembrane region" description="Helical" evidence="7">
    <location>
        <begin position="384"/>
        <end position="408"/>
    </location>
</feature>
<dbReference type="Proteomes" id="UP000000329">
    <property type="component" value="Chromosome"/>
</dbReference>
<feature type="transmembrane region" description="Helical" evidence="7">
    <location>
        <begin position="274"/>
        <end position="292"/>
    </location>
</feature>
<evidence type="ECO:0000313" key="9">
    <source>
        <dbReference type="EMBL" id="ADJ64211.1"/>
    </source>
</evidence>
<comment type="subcellular location">
    <subcellularLocation>
        <location evidence="1">Cell membrane</location>
        <topology evidence="1">Multi-pass membrane protein</topology>
    </subcellularLocation>
</comment>
<evidence type="ECO:0000259" key="8">
    <source>
        <dbReference type="PROSITE" id="PS50850"/>
    </source>
</evidence>
<evidence type="ECO:0000256" key="7">
    <source>
        <dbReference type="SAM" id="Phobius"/>
    </source>
</evidence>
<feature type="transmembrane region" description="Helical" evidence="7">
    <location>
        <begin position="58"/>
        <end position="79"/>
    </location>
</feature>
<dbReference type="AlphaFoldDB" id="D8IYM6"/>
<dbReference type="Pfam" id="PF05977">
    <property type="entry name" value="MFS_3"/>
    <property type="match status" value="1"/>
</dbReference>
<keyword evidence="2" id="KW-0813">Transport</keyword>
<dbReference type="PANTHER" id="PTHR23513:SF9">
    <property type="entry name" value="ENTEROBACTIN EXPORTER ENTS"/>
    <property type="match status" value="1"/>
</dbReference>
<evidence type="ECO:0000313" key="10">
    <source>
        <dbReference type="Proteomes" id="UP000000329"/>
    </source>
</evidence>
<dbReference type="eggNOG" id="COG2814">
    <property type="taxonomic scope" value="Bacteria"/>
</dbReference>
<keyword evidence="4 7" id="KW-0812">Transmembrane</keyword>
<accession>D8IYM6</accession>
<feature type="transmembrane region" description="Helical" evidence="7">
    <location>
        <begin position="154"/>
        <end position="177"/>
    </location>
</feature>
<evidence type="ECO:0000256" key="4">
    <source>
        <dbReference type="ARBA" id="ARBA00022692"/>
    </source>
</evidence>
<dbReference type="EMBL" id="CP002039">
    <property type="protein sequence ID" value="ADJ64211.1"/>
    <property type="molecule type" value="Genomic_DNA"/>
</dbReference>
<dbReference type="PROSITE" id="PS50850">
    <property type="entry name" value="MFS"/>
    <property type="match status" value="1"/>
</dbReference>
<evidence type="ECO:0000256" key="5">
    <source>
        <dbReference type="ARBA" id="ARBA00022989"/>
    </source>
</evidence>
<dbReference type="SUPFAM" id="SSF103473">
    <property type="entry name" value="MFS general substrate transporter"/>
    <property type="match status" value="1"/>
</dbReference>
<dbReference type="InterPro" id="IPR010290">
    <property type="entry name" value="TM_effector"/>
</dbReference>
<keyword evidence="3" id="KW-1003">Cell membrane</keyword>
<feature type="transmembrane region" description="Helical" evidence="7">
    <location>
        <begin position="304"/>
        <end position="321"/>
    </location>
</feature>
<dbReference type="KEGG" id="hse:Hsero_2715"/>
<keyword evidence="6 7" id="KW-0472">Membrane</keyword>
<reference evidence="9 10" key="1">
    <citation type="submission" date="2010-04" db="EMBL/GenBank/DDBJ databases">
        <title>The genome of Herbaspirillum seropedicae SmR1, an endophytic, nitrogen-fixing, plant-growth promoting beta-Proteobacteria.</title>
        <authorList>
            <person name="Pedrosa F.O."/>
            <person name="Monteiro R.A."/>
            <person name="Wassem R."/>
            <person name="Cruz L.M."/>
            <person name="Ayub R.A."/>
            <person name="Colauto N.B."/>
            <person name="Fernandez M.A."/>
            <person name="Fungaro M.H.P."/>
            <person name="Grisard E.C."/>
            <person name="Hungria M."/>
            <person name="Madeira H.M.F."/>
            <person name="Nodari R.O."/>
            <person name="Osaku C.A."/>
            <person name="Petzl-Erler M.L."/>
            <person name="Terenzi H."/>
            <person name="Vieira L.G.E."/>
            <person name="Almeida M.I.M."/>
            <person name="Alves L.R."/>
            <person name="Arantes O.M.N."/>
            <person name="Balsanelli E."/>
            <person name="Barcellos F.G."/>
            <person name="Baura V.A."/>
            <person name="Binde D.R."/>
            <person name="Campo R.J."/>
            <person name="Chubatsu L.S."/>
            <person name="Chueire L.M.O."/>
            <person name="Ciferri R.R."/>
            <person name="Correa L.C."/>
            <person name="da Conceicao Silva J.L."/>
            <person name="Dabul A.N.G."/>
            <person name="Dambros B.P."/>
            <person name="Faoro H."/>
            <person name="Favetti A."/>
            <person name="Friedermann G."/>
            <person name="Furlaneto M.C."/>
            <person name="Gasques L.S."/>
            <person name="Gimenes C.C.T."/>
            <person name="Gioppo N.M.R."/>
            <person name="Glienke-Blanco C."/>
            <person name="Godoy L.P."/>
            <person name="Guerra M.P."/>
            <person name="Karp S."/>
            <person name="Kava-Cordeiro V."/>
            <person name="Margarido V.P."/>
            <person name="Mathioni S.M."/>
            <person name="Menck-Soares M.A."/>
            <person name="Murace N.K."/>
            <person name="Nicolas M.F."/>
            <person name="Oliveira C.E.C."/>
            <person name="Pagnan N.A.B."/>
            <person name="Pamphile J.A."/>
            <person name="Patussi E.V."/>
            <person name="Pereira L.F.P."/>
            <person name="Pereira-Ferrari L."/>
            <person name="Pinto F.G.S."/>
            <person name="Precoma C."/>
            <person name="Prioli A.J."/>
            <person name="Prioli S.M.A.P."/>
            <person name="Raittz R.T."/>
            <person name="Ramos H.J.O."/>
            <person name="Ribeiro E.M.S.F."/>
            <person name="Rigo L.U."/>
            <person name="Rocha C.L.M.S.C."/>
            <person name="Rocha S.N."/>
            <person name="Santos K."/>
            <person name="Satori D."/>
            <person name="Silva A.G."/>
            <person name="Simao R.C.G."/>
            <person name="Soares M.A.M."/>
            <person name="Souza E.M."/>
            <person name="Steffens M.B.R."/>
            <person name="Steindel M."/>
            <person name="Tadra-Sfeir M.Z."/>
            <person name="Takahashi E.K."/>
            <person name="Torres R.A."/>
            <person name="Valle J.S."/>
            <person name="Vernal J.I."/>
            <person name="Vilas-Boas L.A."/>
            <person name="Watanabe M.A.E."/>
            <person name="Weiss V.A."/>
            <person name="Yates M.A."/>
            <person name="Souza E.M."/>
        </authorList>
    </citation>
    <scope>NUCLEOTIDE SEQUENCE [LARGE SCALE GENOMIC DNA]</scope>
    <source>
        <strain evidence="9 10">SmR1</strain>
    </source>
</reference>
<feature type="domain" description="Major facilitator superfamily (MFS) profile" evidence="8">
    <location>
        <begin position="166"/>
        <end position="423"/>
    </location>
</feature>
<evidence type="ECO:0000256" key="6">
    <source>
        <dbReference type="ARBA" id="ARBA00023136"/>
    </source>
</evidence>
<dbReference type="CDD" id="cd06173">
    <property type="entry name" value="MFS_MefA_like"/>
    <property type="match status" value="1"/>
</dbReference>
<feature type="transmembrane region" description="Helical" evidence="7">
    <location>
        <begin position="114"/>
        <end position="133"/>
    </location>
</feature>
<dbReference type="Gene3D" id="1.20.1250.20">
    <property type="entry name" value="MFS general substrate transporter like domains"/>
    <property type="match status" value="1"/>
</dbReference>
<dbReference type="RefSeq" id="WP_013234689.1">
    <property type="nucleotide sequence ID" value="NC_014323.1"/>
</dbReference>
<feature type="transmembrane region" description="Helical" evidence="7">
    <location>
        <begin position="28"/>
        <end position="52"/>
    </location>
</feature>
<keyword evidence="10" id="KW-1185">Reference proteome</keyword>
<evidence type="ECO:0000256" key="1">
    <source>
        <dbReference type="ARBA" id="ARBA00004651"/>
    </source>
</evidence>
<dbReference type="InterPro" id="IPR036259">
    <property type="entry name" value="MFS_trans_sf"/>
</dbReference>
<dbReference type="HOGENOM" id="CLU_034180_11_0_4"/>
<feature type="transmembrane region" description="Helical" evidence="7">
    <location>
        <begin position="183"/>
        <end position="202"/>
    </location>
</feature>
<gene>
    <name evidence="9" type="ordered locus">Hsero_2715</name>
</gene>
<name>D8IYM6_HERSS</name>
<organism evidence="9 10">
    <name type="scientific">Herbaspirillum seropedicae (strain SmR1)</name>
    <dbReference type="NCBI Taxonomy" id="757424"/>
    <lineage>
        <taxon>Bacteria</taxon>
        <taxon>Pseudomonadati</taxon>
        <taxon>Pseudomonadota</taxon>
        <taxon>Betaproteobacteria</taxon>
        <taxon>Burkholderiales</taxon>
        <taxon>Oxalobacteraceae</taxon>
        <taxon>Herbaspirillum</taxon>
    </lineage>
</organism>
<dbReference type="GO" id="GO:0005886">
    <property type="term" value="C:plasma membrane"/>
    <property type="evidence" value="ECO:0007669"/>
    <property type="project" value="UniProtKB-SubCell"/>
</dbReference>